<feature type="region of interest" description="Disordered" evidence="1">
    <location>
        <begin position="1"/>
        <end position="32"/>
    </location>
</feature>
<proteinExistence type="predicted"/>
<comment type="caution">
    <text evidence="3">The sequence shown here is derived from an EMBL/GenBank/DDBJ whole genome shotgun (WGS) entry which is preliminary data.</text>
</comment>
<dbReference type="EMBL" id="JADYXP020000002">
    <property type="protein sequence ID" value="KAL0130993.1"/>
    <property type="molecule type" value="Genomic_DNA"/>
</dbReference>
<dbReference type="Proteomes" id="UP001430953">
    <property type="component" value="Unassembled WGS sequence"/>
</dbReference>
<keyword evidence="2" id="KW-0812">Transmembrane</keyword>
<accession>A0AAW2GUU8</accession>
<organism evidence="3 4">
    <name type="scientific">Cardiocondyla obscurior</name>
    <dbReference type="NCBI Taxonomy" id="286306"/>
    <lineage>
        <taxon>Eukaryota</taxon>
        <taxon>Metazoa</taxon>
        <taxon>Ecdysozoa</taxon>
        <taxon>Arthropoda</taxon>
        <taxon>Hexapoda</taxon>
        <taxon>Insecta</taxon>
        <taxon>Pterygota</taxon>
        <taxon>Neoptera</taxon>
        <taxon>Endopterygota</taxon>
        <taxon>Hymenoptera</taxon>
        <taxon>Apocrita</taxon>
        <taxon>Aculeata</taxon>
        <taxon>Formicoidea</taxon>
        <taxon>Formicidae</taxon>
        <taxon>Myrmicinae</taxon>
        <taxon>Cardiocondyla</taxon>
    </lineage>
</organism>
<name>A0AAW2GUU8_9HYME</name>
<evidence type="ECO:0000256" key="2">
    <source>
        <dbReference type="SAM" id="Phobius"/>
    </source>
</evidence>
<evidence type="ECO:0000313" key="3">
    <source>
        <dbReference type="EMBL" id="KAL0130993.1"/>
    </source>
</evidence>
<keyword evidence="2" id="KW-0472">Membrane</keyword>
<evidence type="ECO:0000313" key="4">
    <source>
        <dbReference type="Proteomes" id="UP001430953"/>
    </source>
</evidence>
<evidence type="ECO:0000256" key="1">
    <source>
        <dbReference type="SAM" id="MobiDB-lite"/>
    </source>
</evidence>
<feature type="compositionally biased region" description="Basic and acidic residues" evidence="1">
    <location>
        <begin position="1"/>
        <end position="11"/>
    </location>
</feature>
<gene>
    <name evidence="3" type="ORF">PUN28_002524</name>
</gene>
<feature type="transmembrane region" description="Helical" evidence="2">
    <location>
        <begin position="54"/>
        <end position="72"/>
    </location>
</feature>
<protein>
    <submittedName>
        <fullName evidence="3">Uncharacterized protein</fullName>
    </submittedName>
</protein>
<sequence>MARGEDFEKSSSAESTRFVESTDGSDRRTGISWVDPRLGDTSRDTGLGSEITELVAAVVAFLIYIKIYKYILTYTKRQKIIIIKKNTALRSVYESAKQYFDREKSELYLLNAVGKHDILQQQFVRNQQK</sequence>
<keyword evidence="4" id="KW-1185">Reference proteome</keyword>
<reference evidence="3 4" key="1">
    <citation type="submission" date="2023-03" db="EMBL/GenBank/DDBJ databases">
        <title>High recombination rates correlate with genetic variation in Cardiocondyla obscurior ants.</title>
        <authorList>
            <person name="Errbii M."/>
        </authorList>
    </citation>
    <scope>NUCLEOTIDE SEQUENCE [LARGE SCALE GENOMIC DNA]</scope>
    <source>
        <strain evidence="3">Alpha-2009</strain>
        <tissue evidence="3">Whole body</tissue>
    </source>
</reference>
<dbReference type="AlphaFoldDB" id="A0AAW2GUU8"/>
<keyword evidence="2" id="KW-1133">Transmembrane helix</keyword>